<organism evidence="1 2">
    <name type="scientific">Gaiella occulta</name>
    <dbReference type="NCBI Taxonomy" id="1002870"/>
    <lineage>
        <taxon>Bacteria</taxon>
        <taxon>Bacillati</taxon>
        <taxon>Actinomycetota</taxon>
        <taxon>Thermoleophilia</taxon>
        <taxon>Gaiellales</taxon>
        <taxon>Gaiellaceae</taxon>
        <taxon>Gaiella</taxon>
    </lineage>
</organism>
<dbReference type="EMBL" id="QQZY01000010">
    <property type="protein sequence ID" value="RDI73341.1"/>
    <property type="molecule type" value="Genomic_DNA"/>
</dbReference>
<dbReference type="Proteomes" id="UP000254134">
    <property type="component" value="Unassembled WGS sequence"/>
</dbReference>
<reference evidence="1 2" key="1">
    <citation type="submission" date="2018-07" db="EMBL/GenBank/DDBJ databases">
        <title>High-quality-draft genome sequence of Gaiella occulta.</title>
        <authorList>
            <person name="Severino R."/>
            <person name="Froufe H.J.C."/>
            <person name="Rainey F.A."/>
            <person name="Barroso C."/>
            <person name="Albuquerque L."/>
            <person name="Lobo-Da-Cunha A."/>
            <person name="Da Costa M.S."/>
            <person name="Egas C."/>
        </authorList>
    </citation>
    <scope>NUCLEOTIDE SEQUENCE [LARGE SCALE GENOMIC DNA]</scope>
    <source>
        <strain evidence="1 2">F2-233</strain>
    </source>
</reference>
<reference evidence="2" key="2">
    <citation type="journal article" date="2019" name="MicrobiologyOpen">
        <title>High-quality draft genome sequence of Gaiella occulta isolated from a 150 meter deep mineral water borehole and comparison with the genome sequences of other deep-branching lineages of the phylum Actinobacteria.</title>
        <authorList>
            <person name="Severino R."/>
            <person name="Froufe H.J.C."/>
            <person name="Barroso C."/>
            <person name="Albuquerque L."/>
            <person name="Lobo-da-Cunha A."/>
            <person name="da Costa M.S."/>
            <person name="Egas C."/>
        </authorList>
    </citation>
    <scope>NUCLEOTIDE SEQUENCE [LARGE SCALE GENOMIC DNA]</scope>
    <source>
        <strain evidence="2">F2-233</strain>
    </source>
</reference>
<accession>A0A7M2YT45</accession>
<comment type="caution">
    <text evidence="1">The sequence shown here is derived from an EMBL/GenBank/DDBJ whole genome shotgun (WGS) entry which is preliminary data.</text>
</comment>
<dbReference type="AlphaFoldDB" id="A0A7M2YT45"/>
<gene>
    <name evidence="1" type="ORF">Gocc_2941</name>
</gene>
<proteinExistence type="predicted"/>
<name>A0A7M2YT45_9ACTN</name>
<sequence length="84" mass="9487">MSAAEHPRPWKTPVPGGWVSTIYRESSARVESPPWYFETMAFLDDGIAWESAARREQEARRQHDLAVRWFSRAALSPGRGGEAA</sequence>
<protein>
    <submittedName>
        <fullName evidence="1">Uncharacterized protein</fullName>
    </submittedName>
</protein>
<keyword evidence="2" id="KW-1185">Reference proteome</keyword>
<evidence type="ECO:0000313" key="1">
    <source>
        <dbReference type="EMBL" id="RDI73341.1"/>
    </source>
</evidence>
<evidence type="ECO:0000313" key="2">
    <source>
        <dbReference type="Proteomes" id="UP000254134"/>
    </source>
</evidence>